<accession>A0A0G4HYP9</accession>
<dbReference type="EMBL" id="CDMZ01004411">
    <property type="protein sequence ID" value="CEM49663.1"/>
    <property type="molecule type" value="Genomic_DNA"/>
</dbReference>
<evidence type="ECO:0000256" key="1">
    <source>
        <dbReference type="SAM" id="MobiDB-lite"/>
    </source>
</evidence>
<sequence length="132" mass="13988">MAEHTQISRTSTSRSPPGPGGQMKGPISGSESSSPAGDSSKGAKAAVLMTFIPNGLLDDAPKLVWSPEETVTEMFLEMTLDRDSPLRRQQTQDPNLGGLGIEEGTALLFCPPTDSENIMGDLQANCVKRLGE</sequence>
<feature type="compositionally biased region" description="Low complexity" evidence="1">
    <location>
        <begin position="24"/>
        <end position="43"/>
    </location>
</feature>
<dbReference type="AlphaFoldDB" id="A0A0G4HYP9"/>
<gene>
    <name evidence="2" type="ORF">Cvel_9529</name>
</gene>
<evidence type="ECO:0000313" key="2">
    <source>
        <dbReference type="EMBL" id="CEM49663.1"/>
    </source>
</evidence>
<reference evidence="2" key="1">
    <citation type="submission" date="2014-11" db="EMBL/GenBank/DDBJ databases">
        <authorList>
            <person name="Otto D Thomas"/>
            <person name="Naeem Raeece"/>
        </authorList>
    </citation>
    <scope>NUCLEOTIDE SEQUENCE</scope>
</reference>
<organism evidence="2">
    <name type="scientific">Chromera velia CCMP2878</name>
    <dbReference type="NCBI Taxonomy" id="1169474"/>
    <lineage>
        <taxon>Eukaryota</taxon>
        <taxon>Sar</taxon>
        <taxon>Alveolata</taxon>
        <taxon>Colpodellida</taxon>
        <taxon>Chromeraceae</taxon>
        <taxon>Chromera</taxon>
    </lineage>
</organism>
<name>A0A0G4HYP9_9ALVE</name>
<dbReference type="VEuPathDB" id="CryptoDB:Cvel_9529"/>
<feature type="region of interest" description="Disordered" evidence="1">
    <location>
        <begin position="1"/>
        <end position="43"/>
    </location>
</feature>
<protein>
    <submittedName>
        <fullName evidence="2">Uncharacterized protein</fullName>
    </submittedName>
</protein>
<proteinExistence type="predicted"/>